<dbReference type="HOGENOM" id="CLU_022666_2_0_1"/>
<dbReference type="Pfam" id="PF00168">
    <property type="entry name" value="C2"/>
    <property type="match status" value="1"/>
</dbReference>
<dbReference type="SUPFAM" id="SSF49562">
    <property type="entry name" value="C2 domain (Calcium/lipid-binding domain, CaLB)"/>
    <property type="match status" value="1"/>
</dbReference>
<feature type="compositionally biased region" description="Polar residues" evidence="1">
    <location>
        <begin position="454"/>
        <end position="468"/>
    </location>
</feature>
<protein>
    <recommendedName>
        <fullName evidence="2">C2 domain-containing protein</fullName>
    </recommendedName>
</protein>
<dbReference type="PANTHER" id="PTHR47800">
    <property type="entry name" value="C2 DOMAIN-CONTAINING PROTEIN"/>
    <property type="match status" value="1"/>
</dbReference>
<dbReference type="VEuPathDB" id="FungiDB:Z517_03625"/>
<evidence type="ECO:0000313" key="3">
    <source>
        <dbReference type="EMBL" id="KIW84375.1"/>
    </source>
</evidence>
<feature type="region of interest" description="Disordered" evidence="1">
    <location>
        <begin position="572"/>
        <end position="631"/>
    </location>
</feature>
<dbReference type="SMART" id="SM00239">
    <property type="entry name" value="C2"/>
    <property type="match status" value="1"/>
</dbReference>
<dbReference type="PANTHER" id="PTHR47800:SF5">
    <property type="entry name" value="FER-1-LIKE PROTEIN 6"/>
    <property type="match status" value="1"/>
</dbReference>
<dbReference type="GeneID" id="25303115"/>
<feature type="domain" description="C2" evidence="2">
    <location>
        <begin position="57"/>
        <end position="186"/>
    </location>
</feature>
<dbReference type="EMBL" id="KN846970">
    <property type="protein sequence ID" value="KIW84375.1"/>
    <property type="molecule type" value="Genomic_DNA"/>
</dbReference>
<feature type="compositionally biased region" description="Basic and acidic residues" evidence="1">
    <location>
        <begin position="415"/>
        <end position="428"/>
    </location>
</feature>
<organism evidence="3 4">
    <name type="scientific">Fonsecaea pedrosoi CBS 271.37</name>
    <dbReference type="NCBI Taxonomy" id="1442368"/>
    <lineage>
        <taxon>Eukaryota</taxon>
        <taxon>Fungi</taxon>
        <taxon>Dikarya</taxon>
        <taxon>Ascomycota</taxon>
        <taxon>Pezizomycotina</taxon>
        <taxon>Eurotiomycetes</taxon>
        <taxon>Chaetothyriomycetidae</taxon>
        <taxon>Chaetothyriales</taxon>
        <taxon>Herpotrichiellaceae</taxon>
        <taxon>Fonsecaea</taxon>
    </lineage>
</organism>
<keyword evidence="4" id="KW-1185">Reference proteome</keyword>
<name>A0A0D2H0I5_9EURO</name>
<evidence type="ECO:0000256" key="1">
    <source>
        <dbReference type="SAM" id="MobiDB-lite"/>
    </source>
</evidence>
<proteinExistence type="predicted"/>
<sequence length="631" mass="70906">MAENDPNDSNIPALRNGGVLSQADKIGPKLVGKTEKLEERYRGGTGTDSEKKEKNGPAGGYDDTPLPKAPPGYTLKITFHKAENLPFSDFGTLSSDPYVLAVLRTDLPKRHKQDPDLKLRTPTIHRNTDPEWETEWIVGNIPASGFHLKCRLYDEDPSDYDDRLGNVHIDVPHVDESWQGFSHQKFQLKKRMGSKRAYTLRGCAALISRKVKMNGSLIVSVENLGRTDAEDGGRAYTIGPLPWSRHYSPLIGRIAGTKNTEQGKDGKEVQRYNFQSVQMQLRGPVPADLYHRYVEFRPFVAGMFTAHTIRGRLLNRALHHQHARIYNYDKTTKYGVFQEPCPEMTKLFLEMVNYDEGGRIFTYVLTLDGQLRFTETGKEFGIDLLSKHTMHSDVSIYIAFSGEFFIRRIKHAKAHRNDDNVHPSDETHPPATPPEEERDNIGTSSSSGGGSSSQAHDAQPLTNGTATSESREPWHYELVIDNDSGTYRPNAAKLPLLRSYLTENFPGLKVRTLDCQADADLQQKLKSEQREKKKQSRGGKQVMYLQNMSLSSLSSSDEEDLATRIAADDDGQIHESRYKREMHKFMDGGRDEHHGDDNDGEHYHSGNGIDAEKGKEKDVPANEPTAAGTEK</sequence>
<dbReference type="Proteomes" id="UP000053029">
    <property type="component" value="Unassembled WGS sequence"/>
</dbReference>
<reference evidence="3 4" key="1">
    <citation type="submission" date="2015-01" db="EMBL/GenBank/DDBJ databases">
        <title>The Genome Sequence of Fonsecaea pedrosoi CBS 271.37.</title>
        <authorList>
            <consortium name="The Broad Institute Genomics Platform"/>
            <person name="Cuomo C."/>
            <person name="de Hoog S."/>
            <person name="Gorbushina A."/>
            <person name="Stielow B."/>
            <person name="Teixiera M."/>
            <person name="Abouelleil A."/>
            <person name="Chapman S.B."/>
            <person name="Priest M."/>
            <person name="Young S.K."/>
            <person name="Wortman J."/>
            <person name="Nusbaum C."/>
            <person name="Birren B."/>
        </authorList>
    </citation>
    <scope>NUCLEOTIDE SEQUENCE [LARGE SCALE GENOMIC DNA]</scope>
    <source>
        <strain evidence="3 4">CBS 271.37</strain>
    </source>
</reference>
<dbReference type="Gene3D" id="2.60.40.150">
    <property type="entry name" value="C2 domain"/>
    <property type="match status" value="1"/>
</dbReference>
<dbReference type="OrthoDB" id="73919at2759"/>
<dbReference type="InterPro" id="IPR035892">
    <property type="entry name" value="C2_domain_sf"/>
</dbReference>
<feature type="compositionally biased region" description="Basic and acidic residues" evidence="1">
    <location>
        <begin position="32"/>
        <end position="55"/>
    </location>
</feature>
<gene>
    <name evidence="3" type="ORF">Z517_03625</name>
</gene>
<dbReference type="STRING" id="1442368.A0A0D2H0I5"/>
<feature type="compositionally biased region" description="Basic and acidic residues" evidence="1">
    <location>
        <begin position="572"/>
        <end position="620"/>
    </location>
</feature>
<accession>A0A0D2H0I5</accession>
<dbReference type="AlphaFoldDB" id="A0A0D2H0I5"/>
<feature type="region of interest" description="Disordered" evidence="1">
    <location>
        <begin position="415"/>
        <end position="470"/>
    </location>
</feature>
<evidence type="ECO:0000313" key="4">
    <source>
        <dbReference type="Proteomes" id="UP000053029"/>
    </source>
</evidence>
<dbReference type="RefSeq" id="XP_013288183.1">
    <property type="nucleotide sequence ID" value="XM_013432729.1"/>
</dbReference>
<dbReference type="GO" id="GO:0010628">
    <property type="term" value="P:positive regulation of gene expression"/>
    <property type="evidence" value="ECO:0007669"/>
    <property type="project" value="TreeGrafter"/>
</dbReference>
<feature type="region of interest" description="Disordered" evidence="1">
    <location>
        <begin position="1"/>
        <end position="69"/>
    </location>
</feature>
<evidence type="ECO:0000259" key="2">
    <source>
        <dbReference type="PROSITE" id="PS50004"/>
    </source>
</evidence>
<dbReference type="InterPro" id="IPR000008">
    <property type="entry name" value="C2_dom"/>
</dbReference>
<dbReference type="PROSITE" id="PS50004">
    <property type="entry name" value="C2"/>
    <property type="match status" value="1"/>
</dbReference>